<reference evidence="3 4" key="1">
    <citation type="submission" date="2023-07" db="EMBL/GenBank/DDBJ databases">
        <title>Sorghum-associated microbial communities from plants grown in Nebraska, USA.</title>
        <authorList>
            <person name="Schachtman D."/>
        </authorList>
    </citation>
    <scope>NUCLEOTIDE SEQUENCE [LARGE SCALE GENOMIC DNA]</scope>
    <source>
        <strain evidence="3 4">584</strain>
    </source>
</reference>
<evidence type="ECO:0000313" key="4">
    <source>
        <dbReference type="Proteomes" id="UP001262410"/>
    </source>
</evidence>
<gene>
    <name evidence="3" type="ORF">E9232_005984</name>
</gene>
<dbReference type="Pfam" id="PF13531">
    <property type="entry name" value="SBP_bac_11"/>
    <property type="match status" value="1"/>
</dbReference>
<comment type="caution">
    <text evidence="3">The sequence shown here is derived from an EMBL/GenBank/DDBJ whole genome shotgun (WGS) entry which is preliminary data.</text>
</comment>
<dbReference type="EMBL" id="JAVDPW010000012">
    <property type="protein sequence ID" value="MDR6293433.1"/>
    <property type="molecule type" value="Genomic_DNA"/>
</dbReference>
<proteinExistence type="predicted"/>
<keyword evidence="4" id="KW-1185">Reference proteome</keyword>
<dbReference type="InterPro" id="IPR026045">
    <property type="entry name" value="Ferric-bd"/>
</dbReference>
<dbReference type="PIRSF" id="PIRSF002825">
    <property type="entry name" value="CfbpA"/>
    <property type="match status" value="1"/>
</dbReference>
<accession>A0ABU1JXT4</accession>
<keyword evidence="1 2" id="KW-0732">Signal</keyword>
<dbReference type="PANTHER" id="PTHR30006:SF2">
    <property type="entry name" value="ABC TRANSPORTER SUBSTRATE-BINDING PROTEIN"/>
    <property type="match status" value="1"/>
</dbReference>
<feature type="chain" id="PRO_5045095574" evidence="2">
    <location>
        <begin position="26"/>
        <end position="330"/>
    </location>
</feature>
<name>A0ABU1JXT4_9PROT</name>
<sequence>MLRRLLLAAAASAALTVTLSTAALAAPGSLMIYTSTPNEAMTALVAEFNKAHPEVKVEFFRSGTTEVLNKLQAEFAAGAPQPDVVFIADAVAMQQLKDDNRLLAYTDAPLAGFPDGFADPDKMFFGTKLIPTGIAWNTKSGVPAPTSWKDLLGASAKDQVIMASPLYSGAAVIHVGTVAAQSGLGWDYLDKLAANGAVAGQGNGTVMDAVATGQKSYGIIVDFMALNAKAKGSPVDFVYPADGVSVVTEPVAILKTADEVADAKTFVNWLLSDDGQAYMAKQGYIPGKPGVALPPGRPAASALKLMPVSNEVLSKGVDENKRKFSDAFGG</sequence>
<evidence type="ECO:0000256" key="1">
    <source>
        <dbReference type="ARBA" id="ARBA00022729"/>
    </source>
</evidence>
<dbReference type="PANTHER" id="PTHR30006">
    <property type="entry name" value="THIAMINE-BINDING PERIPLASMIC PROTEIN-RELATED"/>
    <property type="match status" value="1"/>
</dbReference>
<dbReference type="SUPFAM" id="SSF53850">
    <property type="entry name" value="Periplasmic binding protein-like II"/>
    <property type="match status" value="1"/>
</dbReference>
<organism evidence="3 4">
    <name type="scientific">Inquilinus ginsengisoli</name>
    <dbReference type="NCBI Taxonomy" id="363840"/>
    <lineage>
        <taxon>Bacteria</taxon>
        <taxon>Pseudomonadati</taxon>
        <taxon>Pseudomonadota</taxon>
        <taxon>Alphaproteobacteria</taxon>
        <taxon>Rhodospirillales</taxon>
        <taxon>Rhodospirillaceae</taxon>
        <taxon>Inquilinus</taxon>
    </lineage>
</organism>
<dbReference type="RefSeq" id="WP_309800394.1">
    <property type="nucleotide sequence ID" value="NZ_JAVDPW010000012.1"/>
</dbReference>
<dbReference type="Proteomes" id="UP001262410">
    <property type="component" value="Unassembled WGS sequence"/>
</dbReference>
<dbReference type="CDD" id="cd13547">
    <property type="entry name" value="PBP2_Fbp_like_2"/>
    <property type="match status" value="1"/>
</dbReference>
<protein>
    <submittedName>
        <fullName evidence="3">Iron(III) transport system substrate-binding protein</fullName>
    </submittedName>
</protein>
<evidence type="ECO:0000313" key="3">
    <source>
        <dbReference type="EMBL" id="MDR6293433.1"/>
    </source>
</evidence>
<dbReference type="Gene3D" id="3.40.190.10">
    <property type="entry name" value="Periplasmic binding protein-like II"/>
    <property type="match status" value="2"/>
</dbReference>
<evidence type="ECO:0000256" key="2">
    <source>
        <dbReference type="SAM" id="SignalP"/>
    </source>
</evidence>
<feature type="signal peptide" evidence="2">
    <location>
        <begin position="1"/>
        <end position="25"/>
    </location>
</feature>